<feature type="region of interest" description="Disordered" evidence="1">
    <location>
        <begin position="397"/>
        <end position="419"/>
    </location>
</feature>
<dbReference type="InParanoid" id="A0A0D0BCL1"/>
<dbReference type="Proteomes" id="UP000054485">
    <property type="component" value="Unassembled WGS sequence"/>
</dbReference>
<evidence type="ECO:0000256" key="2">
    <source>
        <dbReference type="SAM" id="Phobius"/>
    </source>
</evidence>
<feature type="transmembrane region" description="Helical" evidence="2">
    <location>
        <begin position="173"/>
        <end position="197"/>
    </location>
</feature>
<dbReference type="STRING" id="930992.A0A0D0BCL1"/>
<proteinExistence type="predicted"/>
<dbReference type="OrthoDB" id="3222669at2759"/>
<dbReference type="EMBL" id="KN835277">
    <property type="protein sequence ID" value="KIK41168.1"/>
    <property type="molecule type" value="Genomic_DNA"/>
</dbReference>
<protein>
    <submittedName>
        <fullName evidence="3">Uncharacterized protein</fullName>
    </submittedName>
</protein>
<feature type="transmembrane region" description="Helical" evidence="2">
    <location>
        <begin position="133"/>
        <end position="161"/>
    </location>
</feature>
<gene>
    <name evidence="3" type="ORF">CY34DRAFT_806409</name>
</gene>
<keyword evidence="2" id="KW-0812">Transmembrane</keyword>
<dbReference type="AlphaFoldDB" id="A0A0D0BCL1"/>
<evidence type="ECO:0000313" key="4">
    <source>
        <dbReference type="Proteomes" id="UP000054485"/>
    </source>
</evidence>
<name>A0A0D0BCL1_9AGAM</name>
<organism evidence="3 4">
    <name type="scientific">Suillus luteus UH-Slu-Lm8-n1</name>
    <dbReference type="NCBI Taxonomy" id="930992"/>
    <lineage>
        <taxon>Eukaryota</taxon>
        <taxon>Fungi</taxon>
        <taxon>Dikarya</taxon>
        <taxon>Basidiomycota</taxon>
        <taxon>Agaricomycotina</taxon>
        <taxon>Agaricomycetes</taxon>
        <taxon>Agaricomycetidae</taxon>
        <taxon>Boletales</taxon>
        <taxon>Suillineae</taxon>
        <taxon>Suillaceae</taxon>
        <taxon>Suillus</taxon>
    </lineage>
</organism>
<keyword evidence="2" id="KW-1133">Transmembrane helix</keyword>
<feature type="transmembrane region" description="Helical" evidence="2">
    <location>
        <begin position="99"/>
        <end position="121"/>
    </location>
</feature>
<reference evidence="3 4" key="1">
    <citation type="submission" date="2014-04" db="EMBL/GenBank/DDBJ databases">
        <authorList>
            <consortium name="DOE Joint Genome Institute"/>
            <person name="Kuo A."/>
            <person name="Ruytinx J."/>
            <person name="Rineau F."/>
            <person name="Colpaert J."/>
            <person name="Kohler A."/>
            <person name="Nagy L.G."/>
            <person name="Floudas D."/>
            <person name="Copeland A."/>
            <person name="Barry K.W."/>
            <person name="Cichocki N."/>
            <person name="Veneault-Fourrey C."/>
            <person name="LaButti K."/>
            <person name="Lindquist E.A."/>
            <person name="Lipzen A."/>
            <person name="Lundell T."/>
            <person name="Morin E."/>
            <person name="Murat C."/>
            <person name="Sun H."/>
            <person name="Tunlid A."/>
            <person name="Henrissat B."/>
            <person name="Grigoriev I.V."/>
            <person name="Hibbett D.S."/>
            <person name="Martin F."/>
            <person name="Nordberg H.P."/>
            <person name="Cantor M.N."/>
            <person name="Hua S.X."/>
        </authorList>
    </citation>
    <scope>NUCLEOTIDE SEQUENCE [LARGE SCALE GENOMIC DNA]</scope>
    <source>
        <strain evidence="3 4">UH-Slu-Lm8-n1</strain>
    </source>
</reference>
<feature type="transmembrane region" description="Helical" evidence="2">
    <location>
        <begin position="232"/>
        <end position="252"/>
    </location>
</feature>
<keyword evidence="4" id="KW-1185">Reference proteome</keyword>
<evidence type="ECO:0000256" key="1">
    <source>
        <dbReference type="SAM" id="MobiDB-lite"/>
    </source>
</evidence>
<keyword evidence="2" id="KW-0472">Membrane</keyword>
<evidence type="ECO:0000313" key="3">
    <source>
        <dbReference type="EMBL" id="KIK41168.1"/>
    </source>
</evidence>
<reference evidence="4" key="2">
    <citation type="submission" date="2015-01" db="EMBL/GenBank/DDBJ databases">
        <title>Evolutionary Origins and Diversification of the Mycorrhizal Mutualists.</title>
        <authorList>
            <consortium name="DOE Joint Genome Institute"/>
            <consortium name="Mycorrhizal Genomics Consortium"/>
            <person name="Kohler A."/>
            <person name="Kuo A."/>
            <person name="Nagy L.G."/>
            <person name="Floudas D."/>
            <person name="Copeland A."/>
            <person name="Barry K.W."/>
            <person name="Cichocki N."/>
            <person name="Veneault-Fourrey C."/>
            <person name="LaButti K."/>
            <person name="Lindquist E.A."/>
            <person name="Lipzen A."/>
            <person name="Lundell T."/>
            <person name="Morin E."/>
            <person name="Murat C."/>
            <person name="Riley R."/>
            <person name="Ohm R."/>
            <person name="Sun H."/>
            <person name="Tunlid A."/>
            <person name="Henrissat B."/>
            <person name="Grigoriev I.V."/>
            <person name="Hibbett D.S."/>
            <person name="Martin F."/>
        </authorList>
    </citation>
    <scope>NUCLEOTIDE SEQUENCE [LARGE SCALE GENOMIC DNA]</scope>
    <source>
        <strain evidence="4">UH-Slu-Lm8-n1</strain>
    </source>
</reference>
<sequence>MTALDLHNAFFTSDKRPVPKPTRPRILSLITAQEQSHSSTSPTYNSPTYHDLLSRQPLHPDGPRHWDLGLDLTGDPITAAECKSLDDRFTKTKLRRLKWTCGAFEVVFGIWAIYCTIRYSLAFQTAFTSNVPIRTLALVLCVVSGISVAEVVVTLLIPLLPEDGDGFVRAVRMVLRGCFVVLIFATAIVNLVFVLVWRPMDRCGWDMDVSWSANSTVCRSASLAAWTTVASFRVFATLIMILLYLYFLRAYFEARHPSRYGREMYYPPLMGSEDVVNSPVSSLDPSPTGMHFNKLIQDEAVLGRSYSTLALTNSSVTLAPSITLPPSHSHTEPSPPNPIWRNWTNLRLSIKERQRHNSLSDTHTPRVLRRKNRTAISREHILLNANASAGTWEESMNAVGTGSSSRESEHSVGVAEGQGGGRIEALAMDSESGGSDTNSAYSYGYGATDPAYPYLEIYNPAPPANANAKDNRSSAAVIARAEIIEPAPSLTTIESGGGEEEDELIPIMGGFVRRMATIQSFGSREAALSIGRSPRSSIGWTPSMVSSLGTASVYFSASSGGSGVGVGVNERGELPLYGRYGTTLSVPT</sequence>
<dbReference type="HOGENOM" id="CLU_033739_0_0_1"/>
<accession>A0A0D0BCL1</accession>